<name>H1YDF7_9SPHI</name>
<dbReference type="AlphaFoldDB" id="H1YDF7"/>
<dbReference type="RefSeq" id="WP_008511708.1">
    <property type="nucleotide sequence ID" value="NZ_CM001403.1"/>
</dbReference>
<keyword evidence="1" id="KW-1133">Transmembrane helix</keyword>
<dbReference type="STRING" id="714943.Mucpa_6108"/>
<keyword evidence="1" id="KW-0812">Transmembrane</keyword>
<dbReference type="HOGENOM" id="CLU_060895_0_0_10"/>
<keyword evidence="1" id="KW-0472">Membrane</keyword>
<dbReference type="Proteomes" id="UP000002774">
    <property type="component" value="Chromosome"/>
</dbReference>
<dbReference type="OrthoDB" id="9807384at2"/>
<evidence type="ECO:0000256" key="1">
    <source>
        <dbReference type="SAM" id="Phobius"/>
    </source>
</evidence>
<evidence type="ECO:0000313" key="4">
    <source>
        <dbReference type="Proteomes" id="UP000002774"/>
    </source>
</evidence>
<keyword evidence="2" id="KW-0732">Signal</keyword>
<dbReference type="eggNOG" id="COG3088">
    <property type="taxonomic scope" value="Bacteria"/>
</dbReference>
<sequence length="326" mass="37152">MNQYFKYFLVLLISLGSFYKAKAQAVQVDARLEKATIPLGDQTKLHLTIRFPAKDSVTFPKLADSIKAKLLIVSANKADTSFDKSDISIETIDKTYTLTSFDTGQYVIPQYQFKTKAGVFTTKELVLTVNPVAVDTSKGVYDIKQPFTVSYSWMEWLRDNWPKVAFPLLAILVIAGIIYYLRKRPKKEVAVKPAEPEKPAHVIALAKLHALRDEKLWQQDRVKEYHSEISDVMRDYLERRYNISANEQTSDEIFASLRYMDISEQDKSMLRQVLMLADLVKFAKEKPLAAENEYSINNAIDFVTHTQKAIVPPTINKEGEGGNELV</sequence>
<reference evidence="3" key="1">
    <citation type="submission" date="2011-09" db="EMBL/GenBank/DDBJ databases">
        <title>The permanent draft genome of Mucilaginibacter paludis DSM 18603.</title>
        <authorList>
            <consortium name="US DOE Joint Genome Institute (JGI-PGF)"/>
            <person name="Lucas S."/>
            <person name="Han J."/>
            <person name="Lapidus A."/>
            <person name="Bruce D."/>
            <person name="Goodwin L."/>
            <person name="Pitluck S."/>
            <person name="Peters L."/>
            <person name="Kyrpides N."/>
            <person name="Mavromatis K."/>
            <person name="Ivanova N."/>
            <person name="Mikhailova N."/>
            <person name="Held B."/>
            <person name="Detter J.C."/>
            <person name="Tapia R."/>
            <person name="Han C."/>
            <person name="Land M."/>
            <person name="Hauser L."/>
            <person name="Markowitz V."/>
            <person name="Cheng J.-F."/>
            <person name="Hugenholtz P."/>
            <person name="Woyke T."/>
            <person name="Wu D."/>
            <person name="Tindall B."/>
            <person name="Brambilla E."/>
            <person name="Klenk H.-P."/>
            <person name="Eisen J.A."/>
        </authorList>
    </citation>
    <scope>NUCLEOTIDE SEQUENCE [LARGE SCALE GENOMIC DNA]</scope>
    <source>
        <strain evidence="3">DSM 18603</strain>
    </source>
</reference>
<dbReference type="EMBL" id="CM001403">
    <property type="protein sequence ID" value="EHQ30166.1"/>
    <property type="molecule type" value="Genomic_DNA"/>
</dbReference>
<evidence type="ECO:0000256" key="2">
    <source>
        <dbReference type="SAM" id="SignalP"/>
    </source>
</evidence>
<evidence type="ECO:0000313" key="3">
    <source>
        <dbReference type="EMBL" id="EHQ30166.1"/>
    </source>
</evidence>
<organism evidence="3 4">
    <name type="scientific">Mucilaginibacter paludis DSM 18603</name>
    <dbReference type="NCBI Taxonomy" id="714943"/>
    <lineage>
        <taxon>Bacteria</taxon>
        <taxon>Pseudomonadati</taxon>
        <taxon>Bacteroidota</taxon>
        <taxon>Sphingobacteriia</taxon>
        <taxon>Sphingobacteriales</taxon>
        <taxon>Sphingobacteriaceae</taxon>
        <taxon>Mucilaginibacter</taxon>
    </lineage>
</organism>
<proteinExistence type="predicted"/>
<gene>
    <name evidence="3" type="ORF">Mucpa_6108</name>
</gene>
<protein>
    <recommendedName>
        <fullName evidence="5">Protein BatD</fullName>
    </recommendedName>
</protein>
<accession>H1YDF7</accession>
<feature type="signal peptide" evidence="2">
    <location>
        <begin position="1"/>
        <end position="23"/>
    </location>
</feature>
<evidence type="ECO:0008006" key="5">
    <source>
        <dbReference type="Google" id="ProtNLM"/>
    </source>
</evidence>
<keyword evidence="4" id="KW-1185">Reference proteome</keyword>
<feature type="chain" id="PRO_5003557242" description="Protein BatD" evidence="2">
    <location>
        <begin position="24"/>
        <end position="326"/>
    </location>
</feature>
<feature type="transmembrane region" description="Helical" evidence="1">
    <location>
        <begin position="164"/>
        <end position="181"/>
    </location>
</feature>